<dbReference type="CDD" id="cd02231">
    <property type="entry name" value="cupin_BLL6423-like"/>
    <property type="match status" value="1"/>
</dbReference>
<accession>A0ABW1I571</accession>
<dbReference type="Gene3D" id="2.20.70.150">
    <property type="match status" value="1"/>
</dbReference>
<reference evidence="2" key="1">
    <citation type="journal article" date="2019" name="Int. J. Syst. Evol. Microbiol.">
        <title>The Global Catalogue of Microorganisms (GCM) 10K type strain sequencing project: providing services to taxonomists for standard genome sequencing and annotation.</title>
        <authorList>
            <consortium name="The Broad Institute Genomics Platform"/>
            <consortium name="The Broad Institute Genome Sequencing Center for Infectious Disease"/>
            <person name="Wu L."/>
            <person name="Ma J."/>
        </authorList>
    </citation>
    <scope>NUCLEOTIDE SEQUENCE [LARGE SCALE GENOMIC DNA]</scope>
    <source>
        <strain evidence="2">CGMCC 4.7397</strain>
    </source>
</reference>
<dbReference type="InterPro" id="IPR014710">
    <property type="entry name" value="RmlC-like_jellyroll"/>
</dbReference>
<name>A0ABW1I571_9PSEU</name>
<dbReference type="SUPFAM" id="SSF51182">
    <property type="entry name" value="RmlC-like cupins"/>
    <property type="match status" value="1"/>
</dbReference>
<dbReference type="Proteomes" id="UP001596119">
    <property type="component" value="Unassembled WGS sequence"/>
</dbReference>
<sequence>MSSTPTEGRGLKPVRRIVTGLDAEGRSTVASDEICPFTTHFPGIPDYGATDIWRTQVPGDNSDPAEPCYTPFPVEPAAGGLVFRISQFPPDHLFVDDFDREKAWGSMPGTGHVAQGETFGNGTMHVTTTVDCAVIISGEIYAQLETGEVKLSAGDTLVQRGTVHGWSNRSSENCIIAFVLIDSGLAARQG</sequence>
<dbReference type="PANTHER" id="PTHR36156">
    <property type="entry name" value="SLR2101 PROTEIN"/>
    <property type="match status" value="1"/>
</dbReference>
<dbReference type="InterPro" id="IPR047142">
    <property type="entry name" value="OryJ/VirC-like"/>
</dbReference>
<dbReference type="PANTHER" id="PTHR36156:SF2">
    <property type="entry name" value="CUPIN TYPE-2 DOMAIN-CONTAINING PROTEIN"/>
    <property type="match status" value="1"/>
</dbReference>
<evidence type="ECO:0000313" key="1">
    <source>
        <dbReference type="EMBL" id="MFC5947549.1"/>
    </source>
</evidence>
<dbReference type="Gene3D" id="2.60.120.10">
    <property type="entry name" value="Jelly Rolls"/>
    <property type="match status" value="1"/>
</dbReference>
<evidence type="ECO:0000313" key="2">
    <source>
        <dbReference type="Proteomes" id="UP001596119"/>
    </source>
</evidence>
<dbReference type="EMBL" id="JBHSQK010000007">
    <property type="protein sequence ID" value="MFC5947549.1"/>
    <property type="molecule type" value="Genomic_DNA"/>
</dbReference>
<dbReference type="InterPro" id="IPR011051">
    <property type="entry name" value="RmlC_Cupin_sf"/>
</dbReference>
<organism evidence="1 2">
    <name type="scientific">Pseudonocardia lutea</name>
    <dbReference type="NCBI Taxonomy" id="2172015"/>
    <lineage>
        <taxon>Bacteria</taxon>
        <taxon>Bacillati</taxon>
        <taxon>Actinomycetota</taxon>
        <taxon>Actinomycetes</taxon>
        <taxon>Pseudonocardiales</taxon>
        <taxon>Pseudonocardiaceae</taxon>
        <taxon>Pseudonocardia</taxon>
    </lineage>
</organism>
<dbReference type="RefSeq" id="WP_379564500.1">
    <property type="nucleotide sequence ID" value="NZ_JBHSQK010000007.1"/>
</dbReference>
<proteinExistence type="predicted"/>
<keyword evidence="2" id="KW-1185">Reference proteome</keyword>
<gene>
    <name evidence="1" type="ORF">ACFQH9_04585</name>
</gene>
<comment type="caution">
    <text evidence="1">The sequence shown here is derived from an EMBL/GenBank/DDBJ whole genome shotgun (WGS) entry which is preliminary data.</text>
</comment>
<protein>
    <submittedName>
        <fullName evidence="1">Cupin domain-containing protein</fullName>
    </submittedName>
</protein>